<reference evidence="1 2" key="1">
    <citation type="submission" date="2021-07" db="EMBL/GenBank/DDBJ databases">
        <title>A novel phosphonate cluster across the Pantoea species complex is important for pathogenicity in onion.</title>
        <authorList>
            <person name="Zhao M."/>
            <person name="Stice S."/>
            <person name="Shin G.Y."/>
            <person name="Coutinho T."/>
            <person name="Gitaitis R."/>
            <person name="Kvitko B."/>
            <person name="Dutta B."/>
        </authorList>
    </citation>
    <scope>NUCLEOTIDE SEQUENCE [LARGE SCALE GENOMIC DNA]</scope>
    <source>
        <strain evidence="1 2">BD 382</strain>
    </source>
</reference>
<evidence type="ECO:0000313" key="2">
    <source>
        <dbReference type="Proteomes" id="UP001197236"/>
    </source>
</evidence>
<comment type="caution">
    <text evidence="1">The sequence shown here is derived from an EMBL/GenBank/DDBJ whole genome shotgun (WGS) entry which is preliminary data.</text>
</comment>
<sequence length="138" mass="15535">MKLALDHDSDKWVVIVRKRPFLEAWAQNGREPQLANGDETVWRKDFKFHRSEKCFSPGYADPVPLALCDARYELDKGLPVLNTSFTDGITRTIWLLANGAESLPVSVTSEKSARLLFRGAGDRKTEPLSVTFLHSLCT</sequence>
<accession>A0ABS6VJB6</accession>
<name>A0ABS6VJB6_9GAMM</name>
<keyword evidence="2" id="KW-1185">Reference proteome</keyword>
<dbReference type="Pfam" id="PF22162">
    <property type="entry name" value="PFIN"/>
    <property type="match status" value="1"/>
</dbReference>
<proteinExistence type="predicted"/>
<evidence type="ECO:0000313" key="1">
    <source>
        <dbReference type="EMBL" id="MBW1259409.1"/>
    </source>
</evidence>
<dbReference type="Proteomes" id="UP001197236">
    <property type="component" value="Unassembled WGS sequence"/>
</dbReference>
<protein>
    <submittedName>
        <fullName evidence="1">Uncharacterized protein</fullName>
    </submittedName>
</protein>
<gene>
    <name evidence="1" type="ORF">KYI95_19750</name>
</gene>
<organism evidence="1 2">
    <name type="scientific">Pantoea allii</name>
    <dbReference type="NCBI Taxonomy" id="574096"/>
    <lineage>
        <taxon>Bacteria</taxon>
        <taxon>Pseudomonadati</taxon>
        <taxon>Pseudomonadota</taxon>
        <taxon>Gammaproteobacteria</taxon>
        <taxon>Enterobacterales</taxon>
        <taxon>Erwiniaceae</taxon>
        <taxon>Pantoea</taxon>
    </lineage>
</organism>
<dbReference type="EMBL" id="JAHVXZ010000016">
    <property type="protein sequence ID" value="MBW1259409.1"/>
    <property type="molecule type" value="Genomic_DNA"/>
</dbReference>
<dbReference type="InterPro" id="IPR054044">
    <property type="entry name" value="PFIN"/>
</dbReference>